<protein>
    <submittedName>
        <fullName evidence="1">Uncharacterized protein</fullName>
    </submittedName>
</protein>
<dbReference type="GO" id="GO:0006352">
    <property type="term" value="P:DNA-templated transcription initiation"/>
    <property type="evidence" value="ECO:0007669"/>
    <property type="project" value="InterPro"/>
</dbReference>
<name>A0A1M5D6Z0_STRHI</name>
<dbReference type="Gene3D" id="1.10.1740.10">
    <property type="match status" value="1"/>
</dbReference>
<dbReference type="EMBL" id="FQVN01000004">
    <property type="protein sequence ID" value="SHF62452.1"/>
    <property type="molecule type" value="Genomic_DNA"/>
</dbReference>
<dbReference type="OrthoDB" id="4184921at2"/>
<gene>
    <name evidence="1" type="ORF">SAMN05444320_104315</name>
</gene>
<proteinExistence type="predicted"/>
<reference evidence="1 2" key="1">
    <citation type="submission" date="2016-11" db="EMBL/GenBank/DDBJ databases">
        <authorList>
            <person name="Jaros S."/>
            <person name="Januszkiewicz K."/>
            <person name="Wedrychowicz H."/>
        </authorList>
    </citation>
    <scope>NUCLEOTIDE SEQUENCE [LARGE SCALE GENOMIC DNA]</scope>
    <source>
        <strain evidence="1 2">DSM 44523</strain>
    </source>
</reference>
<sequence>MAPQDRFDALHQQHYDPIARYLVAWRRRDHLPHDREVLPWLYEVARRVAANERRRQDRYTQLAQRLAAHRDYPTTGLEPEQLDVAAAFDHLTADDQELLLLSAWDGLGVGQIAALRPTPPRTVRQPKGVL</sequence>
<dbReference type="RefSeq" id="WP_073483278.1">
    <property type="nucleotide sequence ID" value="NZ_FQVN01000004.1"/>
</dbReference>
<dbReference type="SUPFAM" id="SSF88946">
    <property type="entry name" value="Sigma2 domain of RNA polymerase sigma factors"/>
    <property type="match status" value="1"/>
</dbReference>
<evidence type="ECO:0000313" key="2">
    <source>
        <dbReference type="Proteomes" id="UP000184501"/>
    </source>
</evidence>
<accession>A0A1M5D6Z0</accession>
<dbReference type="Proteomes" id="UP000184501">
    <property type="component" value="Unassembled WGS sequence"/>
</dbReference>
<keyword evidence="2" id="KW-1185">Reference proteome</keyword>
<dbReference type="InterPro" id="IPR013325">
    <property type="entry name" value="RNA_pol_sigma_r2"/>
</dbReference>
<dbReference type="STRING" id="2017.SAMN05444320_104315"/>
<dbReference type="Gene3D" id="1.10.10.10">
    <property type="entry name" value="Winged helix-like DNA-binding domain superfamily/Winged helix DNA-binding domain"/>
    <property type="match status" value="1"/>
</dbReference>
<organism evidence="1 2">
    <name type="scientific">Streptoalloteichus hindustanus</name>
    <dbReference type="NCBI Taxonomy" id="2017"/>
    <lineage>
        <taxon>Bacteria</taxon>
        <taxon>Bacillati</taxon>
        <taxon>Actinomycetota</taxon>
        <taxon>Actinomycetes</taxon>
        <taxon>Pseudonocardiales</taxon>
        <taxon>Pseudonocardiaceae</taxon>
        <taxon>Streptoalloteichus</taxon>
    </lineage>
</organism>
<dbReference type="InterPro" id="IPR036388">
    <property type="entry name" value="WH-like_DNA-bd_sf"/>
</dbReference>
<dbReference type="GO" id="GO:0003700">
    <property type="term" value="F:DNA-binding transcription factor activity"/>
    <property type="evidence" value="ECO:0007669"/>
    <property type="project" value="InterPro"/>
</dbReference>
<dbReference type="AlphaFoldDB" id="A0A1M5D6Z0"/>
<evidence type="ECO:0000313" key="1">
    <source>
        <dbReference type="EMBL" id="SHF62452.1"/>
    </source>
</evidence>